<organism evidence="1 2">
    <name type="scientific">Gilliamella apicola</name>
    <dbReference type="NCBI Taxonomy" id="1196095"/>
    <lineage>
        <taxon>Bacteria</taxon>
        <taxon>Pseudomonadati</taxon>
        <taxon>Pseudomonadota</taxon>
        <taxon>Gammaproteobacteria</taxon>
        <taxon>Orbales</taxon>
        <taxon>Orbaceae</taxon>
        <taxon>Gilliamella</taxon>
    </lineage>
</organism>
<dbReference type="RefSeq" id="WP_110424572.1">
    <property type="nucleotide sequence ID" value="NZ_QGLP01000010.1"/>
</dbReference>
<evidence type="ECO:0000313" key="1">
    <source>
        <dbReference type="EMBL" id="PXZ02557.1"/>
    </source>
</evidence>
<reference evidence="1 2" key="1">
    <citation type="submission" date="2018-05" db="EMBL/GenBank/DDBJ databases">
        <title>Reference genomes for bee gut microbiota database.</title>
        <authorList>
            <person name="Ellegaard K.M."/>
        </authorList>
    </citation>
    <scope>NUCLEOTIDE SEQUENCE [LARGE SCALE GENOMIC DNA]</scope>
    <source>
        <strain evidence="1 2">ESL0177</strain>
    </source>
</reference>
<protein>
    <submittedName>
        <fullName evidence="1">Uncharacterized protein</fullName>
    </submittedName>
</protein>
<dbReference type="EMBL" id="QGLP01000010">
    <property type="protein sequence ID" value="PXZ02557.1"/>
    <property type="molecule type" value="Genomic_DNA"/>
</dbReference>
<proteinExistence type="predicted"/>
<accession>A0A2V4DU31</accession>
<gene>
    <name evidence="1" type="ORF">DKK79_13895</name>
</gene>
<name>A0A2V4DU31_9GAMM</name>
<dbReference type="AlphaFoldDB" id="A0A2V4DU31"/>
<evidence type="ECO:0000313" key="2">
    <source>
        <dbReference type="Proteomes" id="UP000247483"/>
    </source>
</evidence>
<comment type="caution">
    <text evidence="1">The sequence shown here is derived from an EMBL/GenBank/DDBJ whole genome shotgun (WGS) entry which is preliminary data.</text>
</comment>
<dbReference type="Proteomes" id="UP000247483">
    <property type="component" value="Unassembled WGS sequence"/>
</dbReference>
<sequence length="227" mass="26767">MENNIMRKQGIAITNALNEYKRFTEEVEVLKSTISDKIKAYFDKNAKQYKIDSTKYTTKKFNNGWFCEWISLNVPISKINAKTGTEPYGYLNFQLCFSGETVFDKSISEMPFPLIHIIFWESMVHRDSYFRYPVRESEYFDEEEEAGKFIFIDDENKCVLSLLYDKLPNNCWTYSVELMKINSDNIEDILFKPAIELLENNQLILSNNKALEGVIREYPPLEEFIIE</sequence>